<accession>A0A8B6M3L0</accession>
<reference evidence="1 2" key="1">
    <citation type="submission" date="2019-05" db="EMBL/GenBank/DDBJ databases">
        <authorList>
            <person name="Farhan Ul Haque M."/>
        </authorList>
    </citation>
    <scope>NUCLEOTIDE SEQUENCE [LARGE SCALE GENOMIC DNA]</scope>
    <source>
        <strain evidence="1">2</strain>
    </source>
</reference>
<comment type="caution">
    <text evidence="1">The sequence shown here is derived from an EMBL/GenBank/DDBJ whole genome shotgun (WGS) entry which is preliminary data.</text>
</comment>
<dbReference type="AlphaFoldDB" id="A0A8B6M3L0"/>
<evidence type="ECO:0000313" key="2">
    <source>
        <dbReference type="Proteomes" id="UP000485880"/>
    </source>
</evidence>
<proteinExistence type="predicted"/>
<gene>
    <name evidence="1" type="ORF">MPC4_110012</name>
</gene>
<dbReference type="Proteomes" id="UP000485880">
    <property type="component" value="Unassembled WGS sequence"/>
</dbReference>
<evidence type="ECO:0000313" key="1">
    <source>
        <dbReference type="EMBL" id="VTZ48712.1"/>
    </source>
</evidence>
<keyword evidence="2" id="KW-1185">Reference proteome</keyword>
<name>A0A8B6M3L0_METTU</name>
<dbReference type="EMBL" id="CABFMQ020000013">
    <property type="protein sequence ID" value="VTZ48712.1"/>
    <property type="molecule type" value="Genomic_DNA"/>
</dbReference>
<organism evidence="1 2">
    <name type="scientific">Methylocella tundrae</name>
    <dbReference type="NCBI Taxonomy" id="227605"/>
    <lineage>
        <taxon>Bacteria</taxon>
        <taxon>Pseudomonadati</taxon>
        <taxon>Pseudomonadota</taxon>
        <taxon>Alphaproteobacteria</taxon>
        <taxon>Hyphomicrobiales</taxon>
        <taxon>Beijerinckiaceae</taxon>
        <taxon>Methylocella</taxon>
    </lineage>
</organism>
<sequence>MSKWGLIFLEIGRRVSFGRIGNRGRAISREFASKEEIWAFVRKGLRRRHSTVRRCSVLYRVLEASPVGRPIVAGVGLDLGEPRSRTRNLNFRRRRAGP</sequence>
<protein>
    <submittedName>
        <fullName evidence="1">Uncharacterized protein</fullName>
    </submittedName>
</protein>